<evidence type="ECO:0000256" key="2">
    <source>
        <dbReference type="ARBA" id="ARBA00022723"/>
    </source>
</evidence>
<dbReference type="GO" id="GO:0005634">
    <property type="term" value="C:nucleus"/>
    <property type="evidence" value="ECO:0007669"/>
    <property type="project" value="UniProtKB-SubCell"/>
</dbReference>
<evidence type="ECO:0000256" key="1">
    <source>
        <dbReference type="ARBA" id="ARBA00004123"/>
    </source>
</evidence>
<dbReference type="InterPro" id="IPR050815">
    <property type="entry name" value="TF_fung"/>
</dbReference>
<dbReference type="PANTHER" id="PTHR47338">
    <property type="entry name" value="ZN(II)2CYS6 TRANSCRIPTION FACTOR (EUROFUNG)-RELATED"/>
    <property type="match status" value="1"/>
</dbReference>
<feature type="region of interest" description="Disordered" evidence="6">
    <location>
        <begin position="64"/>
        <end position="103"/>
    </location>
</feature>
<protein>
    <submittedName>
        <fullName evidence="8">Unnamed protein product</fullName>
    </submittedName>
</protein>
<dbReference type="Proteomes" id="UP001165063">
    <property type="component" value="Unassembled WGS sequence"/>
</dbReference>
<accession>A0A9W7DBX5</accession>
<evidence type="ECO:0000256" key="6">
    <source>
        <dbReference type="SAM" id="MobiDB-lite"/>
    </source>
</evidence>
<evidence type="ECO:0000256" key="3">
    <source>
        <dbReference type="ARBA" id="ARBA00023015"/>
    </source>
</evidence>
<keyword evidence="9" id="KW-1185">Reference proteome</keyword>
<sequence>MNIQNTTNSRVTIPTVQVSESNKVTCLTCQNNQLQCDKTLPVCKKCQLKGVDCIYVFHNNNKPTSKKLQSTNNEKSRRNSSKISKQTRKKRTISTATTTTYPPLTQEMPAQYHHIHSFGSINFGEPLAPVTITEGLQDGFVMPMLPNEPNATLTTLAPRSADDDTVTNTNDNLNQNTNTNITASPFTNWLRSSKPVTPVSGVYPWEGSLGGGCPMLSQSQAQTHIKVRTRDQSQVQDRDQEQPCLIPALPFTGTSLKEILAMSDFDLSMEQVSKFHEKWFDLDRHIFTYSKPRYLHYLETQPLTLLHYSCLIWALICLEDPELEDKSRLLYQRAVELGDKYWETVRNTSGFNSLYYLHYLVTRVFYEFSSGDELKCAFTLARAVRLAQMFGYDQLDISQTTLLNPNIFLRKCTSGQTSSNSNSNNSYQNSSVSSTLSPEGFNALSGNTEGFGGAQLFNGGVPLAGAAIEVEEDDGLDPDLTLIEEKRRVFWDVFGCDKWYSLVTGLPCSLSVDKNFVIFTKLPLPTTFLSLSHNEDGEMPQEDVSASGVFLHEAMSKLDENQVLVDISSSSSRILLLTVSENIIKWCKIFLNMVELDTLNSAEGVKAVKVKVDELVRNFQSLPSNLLSFDMTTGPLLKIVISNTTTILYHTILLKFSSLFELKIRNKQEDQITKEQKEYYTEVFREVTSLSLTLLNKFLERETVSEKLLCTASLYILFSNSLKSLLQSLAFFKRFEKLLSLDPDLGQKLKDEIFKTKDILQHNIDGSDKLQTRSARIMQFLKLWLDKLEKRPDIISFFDAFS</sequence>
<name>A0A9W7DBX5_AMBMO</name>
<proteinExistence type="predicted"/>
<feature type="domain" description="Zn(2)-C6 fungal-type" evidence="7">
    <location>
        <begin position="25"/>
        <end position="55"/>
    </location>
</feature>
<organism evidence="8 9">
    <name type="scientific">Ambrosiozyma monospora</name>
    <name type="common">Yeast</name>
    <name type="synonym">Endomycopsis monosporus</name>
    <dbReference type="NCBI Taxonomy" id="43982"/>
    <lineage>
        <taxon>Eukaryota</taxon>
        <taxon>Fungi</taxon>
        <taxon>Dikarya</taxon>
        <taxon>Ascomycota</taxon>
        <taxon>Saccharomycotina</taxon>
        <taxon>Pichiomycetes</taxon>
        <taxon>Pichiales</taxon>
        <taxon>Pichiaceae</taxon>
        <taxon>Ambrosiozyma</taxon>
    </lineage>
</organism>
<keyword evidence="3" id="KW-0805">Transcription regulation</keyword>
<dbReference type="PROSITE" id="PS50048">
    <property type="entry name" value="ZN2_CY6_FUNGAL_2"/>
    <property type="match status" value="1"/>
</dbReference>
<dbReference type="InterPro" id="IPR036864">
    <property type="entry name" value="Zn2-C6_fun-type_DNA-bd_sf"/>
</dbReference>
<dbReference type="OrthoDB" id="4456959at2759"/>
<gene>
    <name evidence="8" type="ORF">Amon01_000008100</name>
</gene>
<comment type="subcellular location">
    <subcellularLocation>
        <location evidence="1">Nucleus</location>
    </subcellularLocation>
</comment>
<dbReference type="GO" id="GO:0000981">
    <property type="term" value="F:DNA-binding transcription factor activity, RNA polymerase II-specific"/>
    <property type="evidence" value="ECO:0007669"/>
    <property type="project" value="InterPro"/>
</dbReference>
<dbReference type="GO" id="GO:0008270">
    <property type="term" value="F:zinc ion binding"/>
    <property type="evidence" value="ECO:0007669"/>
    <property type="project" value="InterPro"/>
</dbReference>
<dbReference type="PANTHER" id="PTHR47338:SF10">
    <property type="entry name" value="TRANSCRIPTION FACTOR DOMAIN-CONTAINING PROTEIN-RELATED"/>
    <property type="match status" value="1"/>
</dbReference>
<dbReference type="EMBL" id="BSXU01000026">
    <property type="protein sequence ID" value="GMG18921.1"/>
    <property type="molecule type" value="Genomic_DNA"/>
</dbReference>
<dbReference type="SUPFAM" id="SSF57701">
    <property type="entry name" value="Zn2/Cys6 DNA-binding domain"/>
    <property type="match status" value="1"/>
</dbReference>
<comment type="caution">
    <text evidence="8">The sequence shown here is derived from an EMBL/GenBank/DDBJ whole genome shotgun (WGS) entry which is preliminary data.</text>
</comment>
<evidence type="ECO:0000259" key="7">
    <source>
        <dbReference type="PROSITE" id="PS50048"/>
    </source>
</evidence>
<dbReference type="CDD" id="cd12148">
    <property type="entry name" value="fungal_TF_MHR"/>
    <property type="match status" value="1"/>
</dbReference>
<dbReference type="Gene3D" id="4.10.240.10">
    <property type="entry name" value="Zn(2)-C6 fungal-type DNA-binding domain"/>
    <property type="match status" value="1"/>
</dbReference>
<keyword evidence="2" id="KW-0479">Metal-binding</keyword>
<dbReference type="InterPro" id="IPR001138">
    <property type="entry name" value="Zn2Cys6_DnaBD"/>
</dbReference>
<evidence type="ECO:0000256" key="5">
    <source>
        <dbReference type="ARBA" id="ARBA00023242"/>
    </source>
</evidence>
<evidence type="ECO:0000313" key="9">
    <source>
        <dbReference type="Proteomes" id="UP001165063"/>
    </source>
</evidence>
<dbReference type="CDD" id="cd00067">
    <property type="entry name" value="GAL4"/>
    <property type="match status" value="1"/>
</dbReference>
<feature type="compositionally biased region" description="Low complexity" evidence="6">
    <location>
        <begin position="93"/>
        <end position="103"/>
    </location>
</feature>
<reference evidence="8" key="1">
    <citation type="submission" date="2023-04" db="EMBL/GenBank/DDBJ databases">
        <title>Ambrosiozyma monospora NBRC 1965.</title>
        <authorList>
            <person name="Ichikawa N."/>
            <person name="Sato H."/>
            <person name="Tonouchi N."/>
        </authorList>
    </citation>
    <scope>NUCLEOTIDE SEQUENCE</scope>
    <source>
        <strain evidence="8">NBRC 1965</strain>
    </source>
</reference>
<keyword evidence="5" id="KW-0539">Nucleus</keyword>
<keyword evidence="4" id="KW-0804">Transcription</keyword>
<evidence type="ECO:0000256" key="4">
    <source>
        <dbReference type="ARBA" id="ARBA00023163"/>
    </source>
</evidence>
<evidence type="ECO:0000313" key="8">
    <source>
        <dbReference type="EMBL" id="GMG18921.1"/>
    </source>
</evidence>
<dbReference type="AlphaFoldDB" id="A0A9W7DBX5"/>
<feature type="compositionally biased region" description="Polar residues" evidence="6">
    <location>
        <begin position="64"/>
        <end position="73"/>
    </location>
</feature>